<feature type="domain" description="Pseudouridine synthase RsuA/RluA-like" evidence="2">
    <location>
        <begin position="116"/>
        <end position="288"/>
    </location>
</feature>
<organism evidence="3 4">
    <name type="scientific">Durusdinium trenchii</name>
    <dbReference type="NCBI Taxonomy" id="1381693"/>
    <lineage>
        <taxon>Eukaryota</taxon>
        <taxon>Sar</taxon>
        <taxon>Alveolata</taxon>
        <taxon>Dinophyceae</taxon>
        <taxon>Suessiales</taxon>
        <taxon>Symbiodiniaceae</taxon>
        <taxon>Durusdinium</taxon>
    </lineage>
</organism>
<name>A0ABP0LQ89_9DINO</name>
<dbReference type="InterPro" id="IPR006145">
    <property type="entry name" value="PsdUridine_synth_RsuA/RluA"/>
</dbReference>
<dbReference type="SUPFAM" id="SSF55120">
    <property type="entry name" value="Pseudouridine synthase"/>
    <property type="match status" value="1"/>
</dbReference>
<accession>A0ABP0LQ89</accession>
<dbReference type="InterPro" id="IPR020103">
    <property type="entry name" value="PsdUridine_synth_cat_dom_sf"/>
</dbReference>
<dbReference type="PANTHER" id="PTHR21600">
    <property type="entry name" value="MITOCHONDRIAL RNA PSEUDOURIDINE SYNTHASE"/>
    <property type="match status" value="1"/>
</dbReference>
<dbReference type="Proteomes" id="UP001642484">
    <property type="component" value="Unassembled WGS sequence"/>
</dbReference>
<evidence type="ECO:0000256" key="1">
    <source>
        <dbReference type="ARBA" id="ARBA00010876"/>
    </source>
</evidence>
<dbReference type="InterPro" id="IPR050188">
    <property type="entry name" value="RluA_PseudoU_synthase"/>
</dbReference>
<dbReference type="EMBL" id="CAXAMN010013636">
    <property type="protein sequence ID" value="CAK9041350.1"/>
    <property type="molecule type" value="Genomic_DNA"/>
</dbReference>
<keyword evidence="4" id="KW-1185">Reference proteome</keyword>
<gene>
    <name evidence="3" type="ORF">CCMP2556_LOCUS22176</name>
</gene>
<evidence type="ECO:0000313" key="4">
    <source>
        <dbReference type="Proteomes" id="UP001642484"/>
    </source>
</evidence>
<comment type="caution">
    <text evidence="3">The sequence shown here is derived from an EMBL/GenBank/DDBJ whole genome shotgun (WGS) entry which is preliminary data.</text>
</comment>
<reference evidence="3 4" key="1">
    <citation type="submission" date="2024-02" db="EMBL/GenBank/DDBJ databases">
        <authorList>
            <person name="Chen Y."/>
            <person name="Shah S."/>
            <person name="Dougan E. K."/>
            <person name="Thang M."/>
            <person name="Chan C."/>
        </authorList>
    </citation>
    <scope>NUCLEOTIDE SEQUENCE [LARGE SCALE GENOMIC DNA]</scope>
</reference>
<dbReference type="CDD" id="cd02869">
    <property type="entry name" value="PseudoU_synth_RluA_like"/>
    <property type="match status" value="1"/>
</dbReference>
<dbReference type="Gene3D" id="3.30.2350.10">
    <property type="entry name" value="Pseudouridine synthase"/>
    <property type="match status" value="1"/>
</dbReference>
<protein>
    <recommendedName>
        <fullName evidence="2">Pseudouridine synthase RsuA/RluA-like domain-containing protein</fullName>
    </recommendedName>
</protein>
<dbReference type="Pfam" id="PF00849">
    <property type="entry name" value="PseudoU_synth_2"/>
    <property type="match status" value="1"/>
</dbReference>
<evidence type="ECO:0000259" key="2">
    <source>
        <dbReference type="Pfam" id="PF00849"/>
    </source>
</evidence>
<evidence type="ECO:0000313" key="3">
    <source>
        <dbReference type="EMBL" id="CAK9041350.1"/>
    </source>
</evidence>
<dbReference type="PANTHER" id="PTHR21600:SF87">
    <property type="entry name" value="RNA PSEUDOURIDYLATE SYNTHASE DOMAIN-CONTAINING PROTEIN 1"/>
    <property type="match status" value="1"/>
</dbReference>
<comment type="similarity">
    <text evidence="1">Belongs to the pseudouridine synthase RluA family.</text>
</comment>
<proteinExistence type="inferred from homology"/>
<sequence length="360" mass="40850">MANIAWSFATVAPEDQIVEAILQMSKERLRASPRRSGVVNVLGLVEAFHTAGKLEESFVKTALDALLIQADENDEASKAESPEPPAKLLTTYSQLRRFCISEPRVLAWRPELYALWKPPGWDTSVHSRLEKRSTLRSWLQDNFRQYPIVHDESVSCGLVHRLDFNTSGVLLWAPCYRGLYEARLQFAARKVCKEYMCLVEGAWDSGPPFFIQEPIATRSMFGSSRSFTSPTGRFALTEVVDFVTLLDPQEKLLSLMKVLRSISLTVVERNQVRLHTGRTHQIRCHMSHKGHPLVGDNVYGGMTPSWCGRQWLHASALSLQMQSGTLELQVPVAEDLRKALRRLRPTDVINALRLREWMPP</sequence>